<reference evidence="4" key="1">
    <citation type="submission" date="2021-04" db="EMBL/GenBank/DDBJ databases">
        <title>Pseudonocardia sp. nov., isolated from sandy soil of mangrove forest.</title>
        <authorList>
            <person name="Zan Z."/>
            <person name="Huang R."/>
            <person name="Liu W."/>
        </authorList>
    </citation>
    <scope>NUCLEOTIDE SEQUENCE</scope>
    <source>
        <strain evidence="4">S2-4</strain>
    </source>
</reference>
<dbReference type="EMBL" id="JAGSOV010000102">
    <property type="protein sequence ID" value="MCO1661012.1"/>
    <property type="molecule type" value="Genomic_DNA"/>
</dbReference>
<accession>A0ABT1AD94</accession>
<keyword evidence="3" id="KW-0804">Transcription</keyword>
<dbReference type="Proteomes" id="UP001165283">
    <property type="component" value="Unassembled WGS sequence"/>
</dbReference>
<name>A0ABT1AD94_9PSEU</name>
<sequence length="161" mass="17690">MTGPGPTPEQERAWVERVAGFFARQNGLPPIPGRALGRLMICDPPEQSAAELAAAIGASRASLTTALQVLLAGGFVEPGHRPGERTTYYRLADDPWTEVTRRRMAALTSFLAVTGEGLDLLGADSARATRIRRAHELFGWLDSEVGPMWQRWDARREHRDG</sequence>
<dbReference type="InterPro" id="IPR036390">
    <property type="entry name" value="WH_DNA-bd_sf"/>
</dbReference>
<evidence type="ECO:0000256" key="1">
    <source>
        <dbReference type="ARBA" id="ARBA00023015"/>
    </source>
</evidence>
<protein>
    <submittedName>
        <fullName evidence="4">Transcriptional regulator</fullName>
    </submittedName>
</protein>
<evidence type="ECO:0000313" key="5">
    <source>
        <dbReference type="Proteomes" id="UP001165283"/>
    </source>
</evidence>
<dbReference type="Gene3D" id="1.10.10.10">
    <property type="entry name" value="Winged helix-like DNA-binding domain superfamily/Winged helix DNA-binding domain"/>
    <property type="match status" value="1"/>
</dbReference>
<keyword evidence="5" id="KW-1185">Reference proteome</keyword>
<evidence type="ECO:0000313" key="4">
    <source>
        <dbReference type="EMBL" id="MCO1661012.1"/>
    </source>
</evidence>
<comment type="caution">
    <text evidence="4">The sequence shown here is derived from an EMBL/GenBank/DDBJ whole genome shotgun (WGS) entry which is preliminary data.</text>
</comment>
<gene>
    <name evidence="4" type="ORF">KDL28_38795</name>
</gene>
<proteinExistence type="predicted"/>
<dbReference type="InterPro" id="IPR036388">
    <property type="entry name" value="WH-like_DNA-bd_sf"/>
</dbReference>
<evidence type="ECO:0000256" key="3">
    <source>
        <dbReference type="ARBA" id="ARBA00023163"/>
    </source>
</evidence>
<keyword evidence="1" id="KW-0805">Transcription regulation</keyword>
<dbReference type="PANTHER" id="PTHR38465">
    <property type="entry name" value="HTH-TYPE TRANSCRIPTIONAL REGULATOR MJ1563-RELATED"/>
    <property type="match status" value="1"/>
</dbReference>
<dbReference type="PANTHER" id="PTHR38465:SF2">
    <property type="entry name" value="HTH-TYPE TRANSCRIPTIONAL REGULATOR MMPR5"/>
    <property type="match status" value="1"/>
</dbReference>
<dbReference type="SUPFAM" id="SSF46785">
    <property type="entry name" value="Winged helix' DNA-binding domain"/>
    <property type="match status" value="1"/>
</dbReference>
<dbReference type="InterPro" id="IPR052362">
    <property type="entry name" value="HTH-GbsR_regulator"/>
</dbReference>
<dbReference type="RefSeq" id="WP_252446544.1">
    <property type="nucleotide sequence ID" value="NZ_JAGSOV010000102.1"/>
</dbReference>
<evidence type="ECO:0000256" key="2">
    <source>
        <dbReference type="ARBA" id="ARBA00023125"/>
    </source>
</evidence>
<keyword evidence="2" id="KW-0238">DNA-binding</keyword>
<dbReference type="Gene3D" id="1.10.287.160">
    <property type="entry name" value="HR1 repeat"/>
    <property type="match status" value="1"/>
</dbReference>
<organism evidence="4 5">
    <name type="scientific">Pseudonocardia humida</name>
    <dbReference type="NCBI Taxonomy" id="2800819"/>
    <lineage>
        <taxon>Bacteria</taxon>
        <taxon>Bacillati</taxon>
        <taxon>Actinomycetota</taxon>
        <taxon>Actinomycetes</taxon>
        <taxon>Pseudonocardiales</taxon>
        <taxon>Pseudonocardiaceae</taxon>
        <taxon>Pseudonocardia</taxon>
    </lineage>
</organism>